<dbReference type="RefSeq" id="WP_219528330.1">
    <property type="nucleotide sequence ID" value="NZ_JAHKRM010000004.1"/>
</dbReference>
<evidence type="ECO:0000313" key="2">
    <source>
        <dbReference type="Proteomes" id="UP001597097"/>
    </source>
</evidence>
<reference evidence="2" key="1">
    <citation type="journal article" date="2019" name="Int. J. Syst. Evol. Microbiol.">
        <title>The Global Catalogue of Microorganisms (GCM) 10K type strain sequencing project: providing services to taxonomists for standard genome sequencing and annotation.</title>
        <authorList>
            <consortium name="The Broad Institute Genomics Platform"/>
            <consortium name="The Broad Institute Genome Sequencing Center for Infectious Disease"/>
            <person name="Wu L."/>
            <person name="Ma J."/>
        </authorList>
    </citation>
    <scope>NUCLEOTIDE SEQUENCE [LARGE SCALE GENOMIC DNA]</scope>
    <source>
        <strain evidence="2">CGMCC 1.15399</strain>
    </source>
</reference>
<sequence length="379" mass="40792">MALSSLPWAGAPIPPSWHWAGRGNPGPGVTYGIGAVAVVDRNVSPASRPFVFVRAEDSHLWILWQRPDGIFEWVDQGGKVDRPVGVIALDDRPEGNRPYAFVIRDQHLWVRWWNGTTWLWSDQGQPPGVNLFRGLGAVTVALKPSMSPAPFAVVIGSDGNAWVNWWNGSSWLWHSMGTPGVVGIGSSMGVLAVTDERTGEQSLQVYVWGSDGQLWLGVTDTVYSRWTALGSPPYPSIIGGPAGAAIIKRGPGQLSQACCFVLSGGTSNVWVCQDDSWLDVGAPLSDHYALASLGAISVPDSTNDSQYALVFVTDGNNSVWACRWDGVKAVWEDHGNPTGRTIDAGIGICNTTYPSPGGPPLPNAFVRTTDGLVYENWEQ</sequence>
<protein>
    <submittedName>
        <fullName evidence="1">Uncharacterized protein</fullName>
    </submittedName>
</protein>
<dbReference type="Proteomes" id="UP001597097">
    <property type="component" value="Unassembled WGS sequence"/>
</dbReference>
<name>A0ABW4GP89_9ACTN</name>
<keyword evidence="2" id="KW-1185">Reference proteome</keyword>
<evidence type="ECO:0000313" key="1">
    <source>
        <dbReference type="EMBL" id="MFD1544151.1"/>
    </source>
</evidence>
<proteinExistence type="predicted"/>
<dbReference type="EMBL" id="JBHUCM010000043">
    <property type="protein sequence ID" value="MFD1544151.1"/>
    <property type="molecule type" value="Genomic_DNA"/>
</dbReference>
<comment type="caution">
    <text evidence="1">The sequence shown here is derived from an EMBL/GenBank/DDBJ whole genome shotgun (WGS) entry which is preliminary data.</text>
</comment>
<gene>
    <name evidence="1" type="ORF">ACFSJ0_44415</name>
</gene>
<organism evidence="1 2">
    <name type="scientific">Nonomuraea guangzhouensis</name>
    <dbReference type="NCBI Taxonomy" id="1291555"/>
    <lineage>
        <taxon>Bacteria</taxon>
        <taxon>Bacillati</taxon>
        <taxon>Actinomycetota</taxon>
        <taxon>Actinomycetes</taxon>
        <taxon>Streptosporangiales</taxon>
        <taxon>Streptosporangiaceae</taxon>
        <taxon>Nonomuraea</taxon>
    </lineage>
</organism>
<accession>A0ABW4GP89</accession>